<reference evidence="2 3" key="1">
    <citation type="submission" date="2016-10" db="EMBL/GenBank/DDBJ databases">
        <authorList>
            <person name="de Groot N.N."/>
        </authorList>
    </citation>
    <scope>NUCLEOTIDE SEQUENCE [LARGE SCALE GENOMIC DNA]</scope>
    <source>
        <strain evidence="2 3">DSM 11363</strain>
    </source>
</reference>
<dbReference type="EMBL" id="FOHW01000022">
    <property type="protein sequence ID" value="SET72011.1"/>
    <property type="molecule type" value="Genomic_DNA"/>
</dbReference>
<dbReference type="PANTHER" id="PTHR37477:SF1">
    <property type="entry name" value="COBALT-PRECORRIN-5A HYDROLASE"/>
    <property type="match status" value="1"/>
</dbReference>
<name>A0A1I0GM20_9PSED</name>
<gene>
    <name evidence="2" type="ORF">SAMN05216197_12236</name>
</gene>
<evidence type="ECO:0000313" key="3">
    <source>
        <dbReference type="Proteomes" id="UP000182332"/>
    </source>
</evidence>
<dbReference type="InterPro" id="IPR002750">
    <property type="entry name" value="CobE/GbiG_C"/>
</dbReference>
<dbReference type="Proteomes" id="UP000182332">
    <property type="component" value="Unassembled WGS sequence"/>
</dbReference>
<organism evidence="2 3">
    <name type="scientific">Pseudomonas graminis</name>
    <dbReference type="NCBI Taxonomy" id="158627"/>
    <lineage>
        <taxon>Bacteria</taxon>
        <taxon>Pseudomonadati</taxon>
        <taxon>Pseudomonadota</taxon>
        <taxon>Gammaproteobacteria</taxon>
        <taxon>Pseudomonadales</taxon>
        <taxon>Pseudomonadaceae</taxon>
        <taxon>Pseudomonas</taxon>
    </lineage>
</organism>
<keyword evidence="2" id="KW-0378">Hydrolase</keyword>
<evidence type="ECO:0000313" key="2">
    <source>
        <dbReference type="EMBL" id="SET72011.1"/>
    </source>
</evidence>
<protein>
    <submittedName>
        <fullName evidence="2">Cobalt-precorrin 5A hydrolase</fullName>
    </submittedName>
</protein>
<feature type="domain" description="CobE/GbiG C-terminal" evidence="1">
    <location>
        <begin position="11"/>
        <end position="134"/>
    </location>
</feature>
<accession>A0A1I0GM20</accession>
<dbReference type="GO" id="GO:0016787">
    <property type="term" value="F:hydrolase activity"/>
    <property type="evidence" value="ECO:0007669"/>
    <property type="project" value="UniProtKB-KW"/>
</dbReference>
<dbReference type="GO" id="GO:0009236">
    <property type="term" value="P:cobalamin biosynthetic process"/>
    <property type="evidence" value="ECO:0007669"/>
    <property type="project" value="InterPro"/>
</dbReference>
<dbReference type="PANTHER" id="PTHR37477">
    <property type="entry name" value="COBALT-PRECORRIN-5A HYDROLASE"/>
    <property type="match status" value="1"/>
</dbReference>
<dbReference type="AlphaFoldDB" id="A0A1I0GM20"/>
<evidence type="ECO:0000259" key="1">
    <source>
        <dbReference type="Pfam" id="PF01890"/>
    </source>
</evidence>
<dbReference type="InterPro" id="IPR036518">
    <property type="entry name" value="CobE/GbiG_C_sf"/>
</dbReference>
<sequence>MNDVRDQPLWVVGLGCQRGCSALELRQLIEDSLPECRLEPQDIAALASIDGKSDEAGLRELGHGLGLSIGFFSAAELAGYETQLSHRSEIAFERTGCYGVAESAALAMATRLTGSPATLIIPRRKSPHATFALASAQRANT</sequence>
<proteinExistence type="predicted"/>
<dbReference type="InterPro" id="IPR052553">
    <property type="entry name" value="CbiG_hydrolase"/>
</dbReference>
<dbReference type="Pfam" id="PF01890">
    <property type="entry name" value="CbiG_C"/>
    <property type="match status" value="1"/>
</dbReference>
<dbReference type="SUPFAM" id="SSF159664">
    <property type="entry name" value="CobE/GbiG C-terminal domain-like"/>
    <property type="match status" value="1"/>
</dbReference>
<dbReference type="Gene3D" id="3.30.420.180">
    <property type="entry name" value="CobE/GbiG C-terminal domain"/>
    <property type="match status" value="1"/>
</dbReference>
<dbReference type="RefSeq" id="WP_074891034.1">
    <property type="nucleotide sequence ID" value="NZ_FOHW01000022.1"/>
</dbReference>